<comment type="caution">
    <text evidence="2">The sequence shown here is derived from an EMBL/GenBank/DDBJ whole genome shotgun (WGS) entry which is preliminary data.</text>
</comment>
<proteinExistence type="predicted"/>
<dbReference type="AlphaFoldDB" id="A0AAV1RZU6"/>
<evidence type="ECO:0000256" key="1">
    <source>
        <dbReference type="SAM" id="MobiDB-lite"/>
    </source>
</evidence>
<dbReference type="Proteomes" id="UP001314170">
    <property type="component" value="Unassembled WGS sequence"/>
</dbReference>
<evidence type="ECO:0000313" key="2">
    <source>
        <dbReference type="EMBL" id="CAK7340869.1"/>
    </source>
</evidence>
<protein>
    <submittedName>
        <fullName evidence="2">Uncharacterized protein</fullName>
    </submittedName>
</protein>
<reference evidence="2 3" key="1">
    <citation type="submission" date="2024-01" db="EMBL/GenBank/DDBJ databases">
        <authorList>
            <person name="Waweru B."/>
        </authorList>
    </citation>
    <scope>NUCLEOTIDE SEQUENCE [LARGE SCALE GENOMIC DNA]</scope>
</reference>
<keyword evidence="3" id="KW-1185">Reference proteome</keyword>
<organism evidence="2 3">
    <name type="scientific">Dovyalis caffra</name>
    <dbReference type="NCBI Taxonomy" id="77055"/>
    <lineage>
        <taxon>Eukaryota</taxon>
        <taxon>Viridiplantae</taxon>
        <taxon>Streptophyta</taxon>
        <taxon>Embryophyta</taxon>
        <taxon>Tracheophyta</taxon>
        <taxon>Spermatophyta</taxon>
        <taxon>Magnoliopsida</taxon>
        <taxon>eudicotyledons</taxon>
        <taxon>Gunneridae</taxon>
        <taxon>Pentapetalae</taxon>
        <taxon>rosids</taxon>
        <taxon>fabids</taxon>
        <taxon>Malpighiales</taxon>
        <taxon>Salicaceae</taxon>
        <taxon>Flacourtieae</taxon>
        <taxon>Dovyalis</taxon>
    </lineage>
</organism>
<accession>A0AAV1RZU6</accession>
<evidence type="ECO:0000313" key="3">
    <source>
        <dbReference type="Proteomes" id="UP001314170"/>
    </source>
</evidence>
<dbReference type="EMBL" id="CAWUPB010001160">
    <property type="protein sequence ID" value="CAK7340869.1"/>
    <property type="molecule type" value="Genomic_DNA"/>
</dbReference>
<feature type="region of interest" description="Disordered" evidence="1">
    <location>
        <begin position="69"/>
        <end position="93"/>
    </location>
</feature>
<sequence length="93" mass="9553">MTSKRLTVTITCDGLQSQRLAEDCDRLRSTSLTVQDLVTLMVVLGAGRGGESGEKGGASADYQPAFRGSAARPGFDHGGEGYGVAPSSSLGFA</sequence>
<gene>
    <name evidence="2" type="ORF">DCAF_LOCUS15958</name>
</gene>
<name>A0AAV1RZU6_9ROSI</name>